<accession>A0ABM0M9T7</accession>
<feature type="compositionally biased region" description="Basic and acidic residues" evidence="7">
    <location>
        <begin position="170"/>
        <end position="188"/>
    </location>
</feature>
<evidence type="ECO:0000313" key="8">
    <source>
        <dbReference type="Proteomes" id="UP000694865"/>
    </source>
</evidence>
<dbReference type="RefSeq" id="XP_006816778.1">
    <property type="nucleotide sequence ID" value="XM_006816715.1"/>
</dbReference>
<keyword evidence="5" id="KW-0879">Wnt signaling pathway</keyword>
<evidence type="ECO:0000256" key="6">
    <source>
        <dbReference type="ARBA" id="ARBA00023242"/>
    </source>
</evidence>
<evidence type="ECO:0000256" key="4">
    <source>
        <dbReference type="ARBA" id="ARBA00022473"/>
    </source>
</evidence>
<keyword evidence="4" id="KW-0217">Developmental protein</keyword>
<proteinExistence type="inferred from homology"/>
<evidence type="ECO:0000256" key="1">
    <source>
        <dbReference type="ARBA" id="ARBA00004259"/>
    </source>
</evidence>
<name>A0ABM0M9T7_SACKO</name>
<organism evidence="8 9">
    <name type="scientific">Saccoglossus kowalevskii</name>
    <name type="common">Acorn worm</name>
    <dbReference type="NCBI Taxonomy" id="10224"/>
    <lineage>
        <taxon>Eukaryota</taxon>
        <taxon>Metazoa</taxon>
        <taxon>Hemichordata</taxon>
        <taxon>Enteropneusta</taxon>
        <taxon>Harrimaniidae</taxon>
        <taxon>Saccoglossus</taxon>
    </lineage>
</organism>
<evidence type="ECO:0000256" key="7">
    <source>
        <dbReference type="SAM" id="MobiDB-lite"/>
    </source>
</evidence>
<dbReference type="GeneID" id="102800628"/>
<feature type="region of interest" description="Disordered" evidence="7">
    <location>
        <begin position="141"/>
        <end position="207"/>
    </location>
</feature>
<keyword evidence="8" id="KW-1185">Reference proteome</keyword>
<keyword evidence="6" id="KW-0539">Nucleus</keyword>
<protein>
    <recommendedName>
        <fullName evidence="3">Protein CUSTOS</fullName>
    </recommendedName>
</protein>
<reference evidence="9" key="1">
    <citation type="submission" date="2025-08" db="UniProtKB">
        <authorList>
            <consortium name="RefSeq"/>
        </authorList>
    </citation>
    <scope>IDENTIFICATION</scope>
    <source>
        <tissue evidence="9">Testes</tissue>
    </source>
</reference>
<evidence type="ECO:0000256" key="2">
    <source>
        <dbReference type="ARBA" id="ARBA00008632"/>
    </source>
</evidence>
<dbReference type="InterPro" id="IPR026694">
    <property type="entry name" value="CUSTOS"/>
</dbReference>
<gene>
    <name evidence="9" type="primary">LOC102800628</name>
</gene>
<dbReference type="PANTHER" id="PTHR14482:SF0">
    <property type="entry name" value="PROTEIN CUSTOS"/>
    <property type="match status" value="1"/>
</dbReference>
<evidence type="ECO:0000313" key="9">
    <source>
        <dbReference type="RefSeq" id="XP_006816778.1"/>
    </source>
</evidence>
<evidence type="ECO:0000256" key="3">
    <source>
        <dbReference type="ARBA" id="ARBA00013465"/>
    </source>
</evidence>
<feature type="compositionally biased region" description="Basic residues" evidence="7">
    <location>
        <begin position="148"/>
        <end position="160"/>
    </location>
</feature>
<sequence>MRRMLMRLVIIAVSRQQHSSDTMLLRDWMTMLDSSLADVSKSVQPSKIYDDTDDGGFKLFSTSTDGDPVEDTSYLTKINTKRKAVPQTNSTDSSEDEDEKLIEAAVSLDKIVQMGKTERLYDKTRKAKGPVINEKGEIVTEESGITPLKKKKKKKKKPKHKNENISEITNKVEQDEAKQKQKDNKYQENENQPHFTKIKRKKRSSRV</sequence>
<dbReference type="PANTHER" id="PTHR14482">
    <property type="entry name" value="CHROMOSOME 12 ORF 43 HOMOLOG"/>
    <property type="match status" value="1"/>
</dbReference>
<dbReference type="Proteomes" id="UP000694865">
    <property type="component" value="Unplaced"/>
</dbReference>
<evidence type="ECO:0000256" key="5">
    <source>
        <dbReference type="ARBA" id="ARBA00022687"/>
    </source>
</evidence>
<comment type="subcellular location">
    <subcellularLocation>
        <location evidence="1">Nucleus envelope</location>
    </subcellularLocation>
</comment>
<comment type="similarity">
    <text evidence="2">Belongs to the CUSTOS family.</text>
</comment>
<feature type="compositionally biased region" description="Basic residues" evidence="7">
    <location>
        <begin position="196"/>
        <end position="207"/>
    </location>
</feature>